<name>M7SQW4_EUTLA</name>
<sequence length="177" mass="20083">MDRNRRQGNDGGRSTSRHPDYQENPDYLQRTLDWVQETPAHYIANSDEASLPDGDVIDLSQVSTWAGRLGPSSSESAPEEEEGAIYNEENLNLYYDTIPDQINDLSFGMVMSTNPRLFALVLEKLKADQDYFNWFLVAESTLPKNVEHSEYWEHAIDSMDARRQGPALASSKSSYSQ</sequence>
<gene>
    <name evidence="2" type="ORF">UCREL1_6386</name>
</gene>
<evidence type="ECO:0000313" key="3">
    <source>
        <dbReference type="Proteomes" id="UP000012174"/>
    </source>
</evidence>
<protein>
    <submittedName>
        <fullName evidence="2">Uncharacterized protein</fullName>
    </submittedName>
</protein>
<reference evidence="3" key="1">
    <citation type="journal article" date="2013" name="Genome Announc.">
        <title>Draft genome sequence of the grapevine dieback fungus Eutypa lata UCR-EL1.</title>
        <authorList>
            <person name="Blanco-Ulate B."/>
            <person name="Rolshausen P.E."/>
            <person name="Cantu D."/>
        </authorList>
    </citation>
    <scope>NUCLEOTIDE SEQUENCE [LARGE SCALE GENOMIC DNA]</scope>
    <source>
        <strain evidence="3">UCR-EL1</strain>
    </source>
</reference>
<keyword evidence="3" id="KW-1185">Reference proteome</keyword>
<dbReference type="AlphaFoldDB" id="M7SQW4"/>
<proteinExistence type="predicted"/>
<dbReference type="EMBL" id="KB706612">
    <property type="protein sequence ID" value="EMR66597.1"/>
    <property type="molecule type" value="Genomic_DNA"/>
</dbReference>
<evidence type="ECO:0000313" key="2">
    <source>
        <dbReference type="EMBL" id="EMR66597.1"/>
    </source>
</evidence>
<evidence type="ECO:0000256" key="1">
    <source>
        <dbReference type="SAM" id="MobiDB-lite"/>
    </source>
</evidence>
<dbReference type="Proteomes" id="UP000012174">
    <property type="component" value="Unassembled WGS sequence"/>
</dbReference>
<dbReference type="KEGG" id="ela:UCREL1_6386"/>
<accession>M7SQW4</accession>
<feature type="region of interest" description="Disordered" evidence="1">
    <location>
        <begin position="1"/>
        <end position="27"/>
    </location>
</feature>
<dbReference type="HOGENOM" id="CLU_1517861_0_0_1"/>
<organism evidence="2 3">
    <name type="scientific">Eutypa lata (strain UCR-EL1)</name>
    <name type="common">Grapevine dieback disease fungus</name>
    <name type="synonym">Eutypa armeniacae</name>
    <dbReference type="NCBI Taxonomy" id="1287681"/>
    <lineage>
        <taxon>Eukaryota</taxon>
        <taxon>Fungi</taxon>
        <taxon>Dikarya</taxon>
        <taxon>Ascomycota</taxon>
        <taxon>Pezizomycotina</taxon>
        <taxon>Sordariomycetes</taxon>
        <taxon>Xylariomycetidae</taxon>
        <taxon>Xylariales</taxon>
        <taxon>Diatrypaceae</taxon>
        <taxon>Eutypa</taxon>
    </lineage>
</organism>